<gene>
    <name evidence="1" type="ORF">LZ495_23080</name>
</gene>
<reference evidence="1" key="1">
    <citation type="submission" date="2022-01" db="EMBL/GenBank/DDBJ databases">
        <title>Genome-Based Taxonomic Classification of the Phylum Actinobacteria.</title>
        <authorList>
            <person name="Gao Y."/>
        </authorList>
    </citation>
    <scope>NUCLEOTIDE SEQUENCE</scope>
    <source>
        <strain evidence="1">KLBMP 8922</strain>
    </source>
</reference>
<dbReference type="EMBL" id="JAKFHA010000014">
    <property type="protein sequence ID" value="MCF2530085.1"/>
    <property type="molecule type" value="Genomic_DNA"/>
</dbReference>
<dbReference type="AlphaFoldDB" id="A0AA41U1X7"/>
<protein>
    <submittedName>
        <fullName evidence="1">Uncharacterized protein</fullName>
    </submittedName>
</protein>
<comment type="caution">
    <text evidence="1">The sequence shown here is derived from an EMBL/GenBank/DDBJ whole genome shotgun (WGS) entry which is preliminary data.</text>
</comment>
<dbReference type="Proteomes" id="UP001165378">
    <property type="component" value="Unassembled WGS sequence"/>
</dbReference>
<evidence type="ECO:0000313" key="2">
    <source>
        <dbReference type="Proteomes" id="UP001165378"/>
    </source>
</evidence>
<evidence type="ECO:0000313" key="1">
    <source>
        <dbReference type="EMBL" id="MCF2530085.1"/>
    </source>
</evidence>
<proteinExistence type="predicted"/>
<organism evidence="1 2">
    <name type="scientific">Yinghuangia soli</name>
    <dbReference type="NCBI Taxonomy" id="2908204"/>
    <lineage>
        <taxon>Bacteria</taxon>
        <taxon>Bacillati</taxon>
        <taxon>Actinomycetota</taxon>
        <taxon>Actinomycetes</taxon>
        <taxon>Kitasatosporales</taxon>
        <taxon>Streptomycetaceae</taxon>
        <taxon>Yinghuangia</taxon>
    </lineage>
</organism>
<name>A0AA41U1X7_9ACTN</name>
<dbReference type="RefSeq" id="WP_235054756.1">
    <property type="nucleotide sequence ID" value="NZ_JAKFHA010000014.1"/>
</dbReference>
<keyword evidence="2" id="KW-1185">Reference proteome</keyword>
<accession>A0AA41U1X7</accession>
<sequence>MNAGIPGMRKLRVGPPTPRALADLGLLRRDDEFVETLRRRSARTSGDRVSRLFQALLAEVDANPAGRRPVGERC</sequence>